<evidence type="ECO:0000313" key="1">
    <source>
        <dbReference type="EMBL" id="MXO89281.1"/>
    </source>
</evidence>
<name>A0A844ZLJ2_9SPHN</name>
<sequence length="148" mass="16296">MLADRIATIEAMSARERKVEWRRLTKSPPPPAFGSGLLARALAYREQEKAFGGLANANVKRIRMIAMEGSVGTSSPKRSVRPGTWLSRTWHGEVHQVIVVDDGVEYRGKRYASLSAVARKITGARWSGPRFFGLTSPRLETLGVTTDG</sequence>
<dbReference type="Proteomes" id="UP000442714">
    <property type="component" value="Unassembled WGS sequence"/>
</dbReference>
<dbReference type="OrthoDB" id="284135at2"/>
<protein>
    <submittedName>
        <fullName evidence="1">DUF2924 domain-containing protein</fullName>
    </submittedName>
</protein>
<keyword evidence="2" id="KW-1185">Reference proteome</keyword>
<dbReference type="AlphaFoldDB" id="A0A844ZLJ2"/>
<reference evidence="1 2" key="1">
    <citation type="submission" date="2019-12" db="EMBL/GenBank/DDBJ databases">
        <title>Genomic-based taxomic classification of the family Erythrobacteraceae.</title>
        <authorList>
            <person name="Xu L."/>
        </authorList>
    </citation>
    <scope>NUCLEOTIDE SEQUENCE [LARGE SCALE GENOMIC DNA]</scope>
    <source>
        <strain evidence="1 2">KCTC 52763</strain>
    </source>
</reference>
<dbReference type="Pfam" id="PF11149">
    <property type="entry name" value="DUF2924"/>
    <property type="match status" value="1"/>
</dbReference>
<dbReference type="InterPro" id="IPR021322">
    <property type="entry name" value="DUF2924"/>
</dbReference>
<evidence type="ECO:0000313" key="2">
    <source>
        <dbReference type="Proteomes" id="UP000442714"/>
    </source>
</evidence>
<organism evidence="1 2">
    <name type="scientific">Pontixanthobacter aquaemixtae</name>
    <dbReference type="NCBI Taxonomy" id="1958940"/>
    <lineage>
        <taxon>Bacteria</taxon>
        <taxon>Pseudomonadati</taxon>
        <taxon>Pseudomonadota</taxon>
        <taxon>Alphaproteobacteria</taxon>
        <taxon>Sphingomonadales</taxon>
        <taxon>Erythrobacteraceae</taxon>
        <taxon>Pontixanthobacter</taxon>
    </lineage>
</organism>
<proteinExistence type="predicted"/>
<comment type="caution">
    <text evidence="1">The sequence shown here is derived from an EMBL/GenBank/DDBJ whole genome shotgun (WGS) entry which is preliminary data.</text>
</comment>
<dbReference type="RefSeq" id="WP_160602698.1">
    <property type="nucleotide sequence ID" value="NZ_WTYX01000001.1"/>
</dbReference>
<dbReference type="EMBL" id="WTYX01000001">
    <property type="protein sequence ID" value="MXO89281.1"/>
    <property type="molecule type" value="Genomic_DNA"/>
</dbReference>
<gene>
    <name evidence="1" type="ORF">GRI41_00405</name>
</gene>
<accession>A0A844ZLJ2</accession>